<feature type="binding site" evidence="8">
    <location>
        <position position="97"/>
    </location>
    <ligand>
        <name>Mg(2+)</name>
        <dbReference type="ChEBI" id="CHEBI:18420"/>
    </ligand>
</feature>
<dbReference type="InterPro" id="IPR022907">
    <property type="entry name" value="VapC_family"/>
</dbReference>
<comment type="caution">
    <text evidence="10">The sequence shown here is derived from an EMBL/GenBank/DDBJ whole genome shotgun (WGS) entry which is preliminary data.</text>
</comment>
<dbReference type="HAMAP" id="MF_00265">
    <property type="entry name" value="VapC_Nob1"/>
    <property type="match status" value="1"/>
</dbReference>
<proteinExistence type="inferred from homology"/>
<evidence type="ECO:0000313" key="10">
    <source>
        <dbReference type="EMBL" id="MFC7316204.1"/>
    </source>
</evidence>
<dbReference type="GO" id="GO:0000287">
    <property type="term" value="F:magnesium ion binding"/>
    <property type="evidence" value="ECO:0007669"/>
    <property type="project" value="UniProtKB-UniRule"/>
</dbReference>
<dbReference type="EC" id="3.1.-.-" evidence="8"/>
<dbReference type="InterPro" id="IPR029060">
    <property type="entry name" value="PIN-like_dom_sf"/>
</dbReference>
<dbReference type="Proteomes" id="UP001596547">
    <property type="component" value="Unassembled WGS sequence"/>
</dbReference>
<dbReference type="Gene3D" id="3.40.50.1010">
    <property type="entry name" value="5'-nuclease"/>
    <property type="match status" value="1"/>
</dbReference>
<reference evidence="10 11" key="1">
    <citation type="journal article" date="2019" name="Int. J. Syst. Evol. Microbiol.">
        <title>The Global Catalogue of Microorganisms (GCM) 10K type strain sequencing project: providing services to taxonomists for standard genome sequencing and annotation.</title>
        <authorList>
            <consortium name="The Broad Institute Genomics Platform"/>
            <consortium name="The Broad Institute Genome Sequencing Center for Infectious Disease"/>
            <person name="Wu L."/>
            <person name="Ma J."/>
        </authorList>
    </citation>
    <scope>NUCLEOTIDE SEQUENCE [LARGE SCALE GENOMIC DNA]</scope>
    <source>
        <strain evidence="10 11">PSR21</strain>
    </source>
</reference>
<comment type="function">
    <text evidence="8">Toxic component of a toxin-antitoxin (TA) system. An RNase.</text>
</comment>
<keyword evidence="8" id="KW-0800">Toxin</keyword>
<sequence length="133" mass="14228">MLLDTDFIIDVMLDHAGATATLDALEADERVLFVPTPALFELYHSISRVNDPDGRRAAIEAVIESYPTVPADATVMRKAGRIHGDLAAGGGEIGPMDAIIGAMGVVRSEPVLTANVKHFERIPGLTVETYEKA</sequence>
<comment type="cofactor">
    <cofactor evidence="1 8">
        <name>Mg(2+)</name>
        <dbReference type="ChEBI" id="CHEBI:18420"/>
    </cofactor>
</comment>
<evidence type="ECO:0000256" key="8">
    <source>
        <dbReference type="HAMAP-Rule" id="MF_00265"/>
    </source>
</evidence>
<protein>
    <recommendedName>
        <fullName evidence="8">Ribonuclease VapC</fullName>
        <shortName evidence="8">RNase VapC</shortName>
        <ecNumber evidence="8">3.1.-.-</ecNumber>
    </recommendedName>
    <alternativeName>
        <fullName evidence="8">Putative toxin VapC</fullName>
    </alternativeName>
</protein>
<evidence type="ECO:0000256" key="3">
    <source>
        <dbReference type="ARBA" id="ARBA00022722"/>
    </source>
</evidence>
<keyword evidence="2 8" id="KW-1277">Toxin-antitoxin system</keyword>
<evidence type="ECO:0000256" key="1">
    <source>
        <dbReference type="ARBA" id="ARBA00001946"/>
    </source>
</evidence>
<gene>
    <name evidence="8" type="primary">vapC</name>
    <name evidence="10" type="ORF">ACFQPE_05260</name>
</gene>
<dbReference type="GeneID" id="79314080"/>
<dbReference type="PANTHER" id="PTHR33653">
    <property type="entry name" value="RIBONUCLEASE VAPC2"/>
    <property type="match status" value="1"/>
</dbReference>
<evidence type="ECO:0000256" key="5">
    <source>
        <dbReference type="ARBA" id="ARBA00022801"/>
    </source>
</evidence>
<dbReference type="EMBL" id="JBHTBF010000002">
    <property type="protein sequence ID" value="MFC7316204.1"/>
    <property type="molecule type" value="Genomic_DNA"/>
</dbReference>
<dbReference type="GO" id="GO:0090729">
    <property type="term" value="F:toxin activity"/>
    <property type="evidence" value="ECO:0007669"/>
    <property type="project" value="UniProtKB-KW"/>
</dbReference>
<dbReference type="GO" id="GO:0016787">
    <property type="term" value="F:hydrolase activity"/>
    <property type="evidence" value="ECO:0007669"/>
    <property type="project" value="UniProtKB-KW"/>
</dbReference>
<organism evidence="10 11">
    <name type="scientific">Halomarina halobia</name>
    <dbReference type="NCBI Taxonomy" id="3033386"/>
    <lineage>
        <taxon>Archaea</taxon>
        <taxon>Methanobacteriati</taxon>
        <taxon>Methanobacteriota</taxon>
        <taxon>Stenosarchaea group</taxon>
        <taxon>Halobacteria</taxon>
        <taxon>Halobacteriales</taxon>
        <taxon>Natronomonadaceae</taxon>
        <taxon>Halomarina</taxon>
    </lineage>
</organism>
<evidence type="ECO:0000313" key="11">
    <source>
        <dbReference type="Proteomes" id="UP001596547"/>
    </source>
</evidence>
<name>A0ABD6A6F1_9EURY</name>
<dbReference type="AlphaFoldDB" id="A0ABD6A6F1"/>
<evidence type="ECO:0000256" key="2">
    <source>
        <dbReference type="ARBA" id="ARBA00022649"/>
    </source>
</evidence>
<dbReference type="InterPro" id="IPR002716">
    <property type="entry name" value="PIN_dom"/>
</dbReference>
<comment type="similarity">
    <text evidence="7 8">Belongs to the PINc/VapC protein family.</text>
</comment>
<dbReference type="GO" id="GO:0004518">
    <property type="term" value="F:nuclease activity"/>
    <property type="evidence" value="ECO:0007669"/>
    <property type="project" value="UniProtKB-KW"/>
</dbReference>
<keyword evidence="11" id="KW-1185">Reference proteome</keyword>
<evidence type="ECO:0000256" key="4">
    <source>
        <dbReference type="ARBA" id="ARBA00022723"/>
    </source>
</evidence>
<accession>A0ABD6A6F1</accession>
<keyword evidence="5 8" id="KW-0378">Hydrolase</keyword>
<dbReference type="InterPro" id="IPR050556">
    <property type="entry name" value="Type_II_TA_system_RNase"/>
</dbReference>
<evidence type="ECO:0000256" key="6">
    <source>
        <dbReference type="ARBA" id="ARBA00022842"/>
    </source>
</evidence>
<feature type="binding site" evidence="8">
    <location>
        <position position="4"/>
    </location>
    <ligand>
        <name>Mg(2+)</name>
        <dbReference type="ChEBI" id="CHEBI:18420"/>
    </ligand>
</feature>
<keyword evidence="6 8" id="KW-0460">Magnesium</keyword>
<dbReference type="Pfam" id="PF01850">
    <property type="entry name" value="PIN"/>
    <property type="match status" value="1"/>
</dbReference>
<feature type="domain" description="PIN" evidence="9">
    <location>
        <begin position="1"/>
        <end position="123"/>
    </location>
</feature>
<keyword evidence="4 8" id="KW-0479">Metal-binding</keyword>
<evidence type="ECO:0000259" key="9">
    <source>
        <dbReference type="Pfam" id="PF01850"/>
    </source>
</evidence>
<dbReference type="PANTHER" id="PTHR33653:SF1">
    <property type="entry name" value="RIBONUCLEASE VAPC2"/>
    <property type="match status" value="1"/>
</dbReference>
<evidence type="ECO:0000256" key="7">
    <source>
        <dbReference type="ARBA" id="ARBA00038093"/>
    </source>
</evidence>
<keyword evidence="3 8" id="KW-0540">Nuclease</keyword>
<dbReference type="RefSeq" id="WP_276304533.1">
    <property type="nucleotide sequence ID" value="NZ_CP119992.1"/>
</dbReference>
<dbReference type="SUPFAM" id="SSF88723">
    <property type="entry name" value="PIN domain-like"/>
    <property type="match status" value="1"/>
</dbReference>